<gene>
    <name evidence="2" type="ORF">HNR02_003053</name>
</gene>
<dbReference type="Pfam" id="PF13619">
    <property type="entry name" value="KTSC"/>
    <property type="match status" value="1"/>
</dbReference>
<name>A0A853B3Z0_9PSEU</name>
<keyword evidence="3" id="KW-1185">Reference proteome</keyword>
<dbReference type="Proteomes" id="UP000549616">
    <property type="component" value="Unassembled WGS sequence"/>
</dbReference>
<evidence type="ECO:0000313" key="3">
    <source>
        <dbReference type="Proteomes" id="UP000549616"/>
    </source>
</evidence>
<dbReference type="EMBL" id="JACCFK010000001">
    <property type="protein sequence ID" value="NYI89730.1"/>
    <property type="molecule type" value="Genomic_DNA"/>
</dbReference>
<dbReference type="AlphaFoldDB" id="A0A853B3Z0"/>
<sequence length="70" mass="8255">MRRRPVSSSALASVGYDRTRHVLEVEFHHHGIYRYLGVESAIHRALLDAESKGRYFQARIRDRYPCERLV</sequence>
<proteinExistence type="predicted"/>
<evidence type="ECO:0000313" key="2">
    <source>
        <dbReference type="EMBL" id="NYI89730.1"/>
    </source>
</evidence>
<dbReference type="InterPro" id="IPR025309">
    <property type="entry name" value="KTSC_dom"/>
</dbReference>
<feature type="domain" description="KTSC" evidence="1">
    <location>
        <begin position="7"/>
        <end position="64"/>
    </location>
</feature>
<comment type="caution">
    <text evidence="2">The sequence shown here is derived from an EMBL/GenBank/DDBJ whole genome shotgun (WGS) entry which is preliminary data.</text>
</comment>
<evidence type="ECO:0000259" key="1">
    <source>
        <dbReference type="Pfam" id="PF13619"/>
    </source>
</evidence>
<organism evidence="2 3">
    <name type="scientific">Amycolatopsis endophytica</name>
    <dbReference type="NCBI Taxonomy" id="860233"/>
    <lineage>
        <taxon>Bacteria</taxon>
        <taxon>Bacillati</taxon>
        <taxon>Actinomycetota</taxon>
        <taxon>Actinomycetes</taxon>
        <taxon>Pseudonocardiales</taxon>
        <taxon>Pseudonocardiaceae</taxon>
        <taxon>Amycolatopsis</taxon>
    </lineage>
</organism>
<protein>
    <recommendedName>
        <fullName evidence="1">KTSC domain-containing protein</fullName>
    </recommendedName>
</protein>
<dbReference type="RefSeq" id="WP_179773844.1">
    <property type="nucleotide sequence ID" value="NZ_JACCFK010000001.1"/>
</dbReference>
<accession>A0A853B3Z0</accession>
<reference evidence="2 3" key="1">
    <citation type="submission" date="2020-07" db="EMBL/GenBank/DDBJ databases">
        <title>Sequencing the genomes of 1000 actinobacteria strains.</title>
        <authorList>
            <person name="Klenk H.-P."/>
        </authorList>
    </citation>
    <scope>NUCLEOTIDE SEQUENCE [LARGE SCALE GENOMIC DNA]</scope>
    <source>
        <strain evidence="2 3">DSM 104006</strain>
    </source>
</reference>